<feature type="region of interest" description="Disordered" evidence="1">
    <location>
        <begin position="1"/>
        <end position="123"/>
    </location>
</feature>
<protein>
    <submittedName>
        <fullName evidence="2">Uncharacterized protein</fullName>
    </submittedName>
</protein>
<organism evidence="2 3">
    <name type="scientific">Leersia perrieri</name>
    <dbReference type="NCBI Taxonomy" id="77586"/>
    <lineage>
        <taxon>Eukaryota</taxon>
        <taxon>Viridiplantae</taxon>
        <taxon>Streptophyta</taxon>
        <taxon>Embryophyta</taxon>
        <taxon>Tracheophyta</taxon>
        <taxon>Spermatophyta</taxon>
        <taxon>Magnoliopsida</taxon>
        <taxon>Liliopsida</taxon>
        <taxon>Poales</taxon>
        <taxon>Poaceae</taxon>
        <taxon>BOP clade</taxon>
        <taxon>Oryzoideae</taxon>
        <taxon>Oryzeae</taxon>
        <taxon>Oryzinae</taxon>
        <taxon>Leersia</taxon>
    </lineage>
</organism>
<name>A0A0D9X0V2_9ORYZ</name>
<dbReference type="Gramene" id="LPERR07G17480.1">
    <property type="protein sequence ID" value="LPERR07G17480.1"/>
    <property type="gene ID" value="LPERR07G17480"/>
</dbReference>
<keyword evidence="3" id="KW-1185">Reference proteome</keyword>
<sequence length="133" mass="14665">MDLSTDPPPTHPKPAGDEMKKEKKRKCSRVPSQAIYGHPYKFGAAKRGEKRKKTENRSNREPRSKGQRRGPFHSFFLVASAFPTHHRSHPNPSIDASAPKSAGEAADHSPTHGDRAQSPLLPPLIWGIGDLTT</sequence>
<reference evidence="3" key="2">
    <citation type="submission" date="2013-12" db="EMBL/GenBank/DDBJ databases">
        <authorList>
            <person name="Yu Y."/>
            <person name="Lee S."/>
            <person name="de Baynast K."/>
            <person name="Wissotski M."/>
            <person name="Liu L."/>
            <person name="Talag J."/>
            <person name="Goicoechea J."/>
            <person name="Angelova A."/>
            <person name="Jetty R."/>
            <person name="Kudrna D."/>
            <person name="Golser W."/>
            <person name="Rivera L."/>
            <person name="Zhang J."/>
            <person name="Wing R."/>
        </authorList>
    </citation>
    <scope>NUCLEOTIDE SEQUENCE</scope>
</reference>
<proteinExistence type="predicted"/>
<dbReference type="HOGENOM" id="CLU_1909704_0_0_1"/>
<dbReference type="Proteomes" id="UP000032180">
    <property type="component" value="Chromosome 7"/>
</dbReference>
<reference evidence="2" key="3">
    <citation type="submission" date="2015-04" db="UniProtKB">
        <authorList>
            <consortium name="EnsemblPlants"/>
        </authorList>
    </citation>
    <scope>IDENTIFICATION</scope>
</reference>
<evidence type="ECO:0000256" key="1">
    <source>
        <dbReference type="SAM" id="MobiDB-lite"/>
    </source>
</evidence>
<evidence type="ECO:0000313" key="3">
    <source>
        <dbReference type="Proteomes" id="UP000032180"/>
    </source>
</evidence>
<feature type="compositionally biased region" description="Basic and acidic residues" evidence="1">
    <location>
        <begin position="105"/>
        <end position="115"/>
    </location>
</feature>
<reference evidence="2 3" key="1">
    <citation type="submission" date="2012-08" db="EMBL/GenBank/DDBJ databases">
        <title>Oryza genome evolution.</title>
        <authorList>
            <person name="Wing R.A."/>
        </authorList>
    </citation>
    <scope>NUCLEOTIDE SEQUENCE</scope>
</reference>
<evidence type="ECO:0000313" key="2">
    <source>
        <dbReference type="EnsemblPlants" id="LPERR07G17480.1"/>
    </source>
</evidence>
<accession>A0A0D9X0V2</accession>
<feature type="compositionally biased region" description="Basic and acidic residues" evidence="1">
    <location>
        <begin position="55"/>
        <end position="64"/>
    </location>
</feature>
<feature type="compositionally biased region" description="Pro residues" evidence="1">
    <location>
        <begin position="1"/>
        <end position="12"/>
    </location>
</feature>
<dbReference type="EnsemblPlants" id="LPERR07G17480.1">
    <property type="protein sequence ID" value="LPERR07G17480.1"/>
    <property type="gene ID" value="LPERR07G17480"/>
</dbReference>
<dbReference type="AlphaFoldDB" id="A0A0D9X0V2"/>